<dbReference type="EC" id="2.3.1.180" evidence="5"/>
<dbReference type="PANTHER" id="PTHR34069:SF2">
    <property type="entry name" value="BETA-KETOACYL-[ACYL-CARRIER-PROTEIN] SYNTHASE III"/>
    <property type="match status" value="1"/>
</dbReference>
<dbReference type="GO" id="GO:0004315">
    <property type="term" value="F:3-oxoacyl-[acyl-carrier-protein] synthase activity"/>
    <property type="evidence" value="ECO:0007669"/>
    <property type="project" value="InterPro"/>
</dbReference>
<organism evidence="5 6">
    <name type="scientific">Propionibacterium acidifaciens F0233</name>
    <dbReference type="NCBI Taxonomy" id="553198"/>
    <lineage>
        <taxon>Bacteria</taxon>
        <taxon>Bacillati</taxon>
        <taxon>Actinomycetota</taxon>
        <taxon>Actinomycetes</taxon>
        <taxon>Propionibacteriales</taxon>
        <taxon>Propionibacteriaceae</taxon>
        <taxon>Propionibacterium</taxon>
    </lineage>
</organism>
<dbReference type="GO" id="GO:0044550">
    <property type="term" value="P:secondary metabolite biosynthetic process"/>
    <property type="evidence" value="ECO:0007669"/>
    <property type="project" value="TreeGrafter"/>
</dbReference>
<proteinExistence type="predicted"/>
<evidence type="ECO:0000313" key="6">
    <source>
        <dbReference type="Proteomes" id="UP000017052"/>
    </source>
</evidence>
<comment type="caution">
    <text evidence="5">The sequence shown here is derived from an EMBL/GenBank/DDBJ whole genome shotgun (WGS) entry which is preliminary data.</text>
</comment>
<dbReference type="Proteomes" id="UP000017052">
    <property type="component" value="Unassembled WGS sequence"/>
</dbReference>
<dbReference type="PANTHER" id="PTHR34069">
    <property type="entry name" value="3-OXOACYL-[ACYL-CARRIER-PROTEIN] SYNTHASE 3"/>
    <property type="match status" value="1"/>
</dbReference>
<dbReference type="InterPro" id="IPR013751">
    <property type="entry name" value="ACP_syn_III_N"/>
</dbReference>
<dbReference type="GO" id="GO:0006633">
    <property type="term" value="P:fatty acid biosynthetic process"/>
    <property type="evidence" value="ECO:0007669"/>
    <property type="project" value="InterPro"/>
</dbReference>
<evidence type="ECO:0000256" key="2">
    <source>
        <dbReference type="ARBA" id="ARBA00023315"/>
    </source>
</evidence>
<keyword evidence="6" id="KW-1185">Reference proteome</keyword>
<dbReference type="SUPFAM" id="SSF53901">
    <property type="entry name" value="Thiolase-like"/>
    <property type="match status" value="1"/>
</dbReference>
<gene>
    <name evidence="5" type="primary">fabH_4</name>
    <name evidence="5" type="ORF">HMPREF0682_2696</name>
</gene>
<accession>U2PVW2</accession>
<dbReference type="EMBL" id="ACVN02000209">
    <property type="protein sequence ID" value="ERK54645.1"/>
    <property type="molecule type" value="Genomic_DNA"/>
</dbReference>
<reference evidence="5" key="1">
    <citation type="submission" date="2013-08" db="EMBL/GenBank/DDBJ databases">
        <authorList>
            <person name="Durkin A.S."/>
            <person name="Haft D.R."/>
            <person name="McCorrison J."/>
            <person name="Torralba M."/>
            <person name="Gillis M."/>
            <person name="Haft D.H."/>
            <person name="Methe B."/>
            <person name="Sutton G."/>
            <person name="Nelson K.E."/>
        </authorList>
    </citation>
    <scope>NUCLEOTIDE SEQUENCE [LARGE SCALE GENOMIC DNA]</scope>
    <source>
        <strain evidence="5">F0233</strain>
    </source>
</reference>
<keyword evidence="1 5" id="KW-0808">Transferase</keyword>
<evidence type="ECO:0000313" key="5">
    <source>
        <dbReference type="EMBL" id="ERK54645.1"/>
    </source>
</evidence>
<dbReference type="InterPro" id="IPR016039">
    <property type="entry name" value="Thiolase-like"/>
</dbReference>
<evidence type="ECO:0000259" key="4">
    <source>
        <dbReference type="Pfam" id="PF08545"/>
    </source>
</evidence>
<dbReference type="AlphaFoldDB" id="U2PVW2"/>
<dbReference type="GO" id="GO:0033818">
    <property type="term" value="F:beta-ketoacyl-acyl-carrier-protein synthase III activity"/>
    <property type="evidence" value="ECO:0007669"/>
    <property type="project" value="UniProtKB-EC"/>
</dbReference>
<evidence type="ECO:0000259" key="3">
    <source>
        <dbReference type="Pfam" id="PF08541"/>
    </source>
</evidence>
<feature type="domain" description="Beta-ketoacyl-[acyl-carrier-protein] synthase III N-terminal" evidence="4">
    <location>
        <begin position="120"/>
        <end position="198"/>
    </location>
</feature>
<name>U2PVW2_9ACTN</name>
<dbReference type="Pfam" id="PF08545">
    <property type="entry name" value="ACP_syn_III"/>
    <property type="match status" value="1"/>
</dbReference>
<sequence length="324" mass="33850">MTGMPEPGRPTGSDPLVITGYGHYFPEDRRALDGFPALRPGHPEQAVVGHAVPNSRHVCAPGEGVEELALAAGRQALQDAGRQPNEVDLLILSSWTNPIPLPARAPAVAARLGSSRALAFDLNAACLGFLLGLRLAGEHLRSNPSSVVLLVAADRFSQRVRPGSRGELVCGDGAGAVVLESGAAEGSTVLDVALRSEGELAGVVTVRGKGQWITSREDVAEVASGAMIARATEVLERCGLGLPDIDWAVPHSGTAQVLESLHGRLGLPPEQVLTNYQHRANTGSATIPSSLSEFRRSGHLRAGDLVLAPSVGSGWYSGAMLLRM</sequence>
<dbReference type="Pfam" id="PF08541">
    <property type="entry name" value="ACP_syn_III_C"/>
    <property type="match status" value="1"/>
</dbReference>
<dbReference type="Gene3D" id="3.40.47.10">
    <property type="match status" value="2"/>
</dbReference>
<evidence type="ECO:0000256" key="1">
    <source>
        <dbReference type="ARBA" id="ARBA00022679"/>
    </source>
</evidence>
<feature type="domain" description="Beta-ketoacyl-[acyl-carrier-protein] synthase III C-terminal" evidence="3">
    <location>
        <begin position="235"/>
        <end position="324"/>
    </location>
</feature>
<protein>
    <submittedName>
        <fullName evidence="5">Beta-ketoacyl-acyl-carrier-protein synthase III</fullName>
        <ecNumber evidence="5">2.3.1.180</ecNumber>
    </submittedName>
</protein>
<keyword evidence="2 5" id="KW-0012">Acyltransferase</keyword>
<dbReference type="InterPro" id="IPR013747">
    <property type="entry name" value="ACP_syn_III_C"/>
</dbReference>